<dbReference type="EMBL" id="MEUT01000046">
    <property type="protein sequence ID" value="OGC49657.1"/>
    <property type="molecule type" value="Genomic_DNA"/>
</dbReference>
<accession>A0A1F4UXI2</accession>
<keyword evidence="1" id="KW-0472">Membrane</keyword>
<sequence>MKKVANLQDKLVNIFKNNLFLTIIWVLVVFLSSIITITNGLTILHNYYKATVTEKKTYYKMLDTLVPGLQIDYFYNILGSPAIIKPNIENTKKEYIFVNKFFYLQAVTKNDGYVLSVAVTSRDKSFKPVFKAHGYTDILSRQSSESYNFLLAYKQSVKKGKGIILNETVFTDIVPQKDLLGSRVICRARIGAHRFSYSEEIYLANPGNYQTIMLVLNDAGNDGVSNYYSEMFDTFFVKMSPQEACEKVPLGHRKNTSINTFIITAPFITGEDIKDFSFGADLTDVRVFDYSRPLMKVPTNFHTASQGFC</sequence>
<evidence type="ECO:0000313" key="2">
    <source>
        <dbReference type="EMBL" id="OGC49657.1"/>
    </source>
</evidence>
<dbReference type="STRING" id="1802610.A2W32_04960"/>
<comment type="caution">
    <text evidence="2">The sequence shown here is derived from an EMBL/GenBank/DDBJ whole genome shotgun (WGS) entry which is preliminary data.</text>
</comment>
<dbReference type="Proteomes" id="UP000177371">
    <property type="component" value="Unassembled WGS sequence"/>
</dbReference>
<reference evidence="2 3" key="1">
    <citation type="journal article" date="2016" name="Nat. Commun.">
        <title>Thousands of microbial genomes shed light on interconnected biogeochemical processes in an aquifer system.</title>
        <authorList>
            <person name="Anantharaman K."/>
            <person name="Brown C.T."/>
            <person name="Hug L.A."/>
            <person name="Sharon I."/>
            <person name="Castelle C.J."/>
            <person name="Probst A.J."/>
            <person name="Thomas B.C."/>
            <person name="Singh A."/>
            <person name="Wilkins M.J."/>
            <person name="Karaoz U."/>
            <person name="Brodie E.L."/>
            <person name="Williams K.H."/>
            <person name="Hubbard S.S."/>
            <person name="Banfield J.F."/>
        </authorList>
    </citation>
    <scope>NUCLEOTIDE SEQUENCE [LARGE SCALE GENOMIC DNA]</scope>
</reference>
<dbReference type="NCBIfam" id="NF043066">
    <property type="entry name" value="ETEC_3214_dom"/>
    <property type="match status" value="1"/>
</dbReference>
<dbReference type="AlphaFoldDB" id="A0A1F4UXI2"/>
<evidence type="ECO:0000256" key="1">
    <source>
        <dbReference type="SAM" id="Phobius"/>
    </source>
</evidence>
<keyword evidence="1" id="KW-1133">Transmembrane helix</keyword>
<dbReference type="InterPro" id="IPR050010">
    <property type="entry name" value="ETEC_3214_dom"/>
</dbReference>
<name>A0A1F4UXI2_UNCKA</name>
<proteinExistence type="predicted"/>
<protein>
    <submittedName>
        <fullName evidence="2">Uncharacterized protein</fullName>
    </submittedName>
</protein>
<feature type="transmembrane region" description="Helical" evidence="1">
    <location>
        <begin position="20"/>
        <end position="48"/>
    </location>
</feature>
<gene>
    <name evidence="2" type="ORF">A2W32_04960</name>
</gene>
<keyword evidence="1" id="KW-0812">Transmembrane</keyword>
<evidence type="ECO:0000313" key="3">
    <source>
        <dbReference type="Proteomes" id="UP000177371"/>
    </source>
</evidence>
<organism evidence="2 3">
    <name type="scientific">candidate division WWE3 bacterium RBG_16_37_10</name>
    <dbReference type="NCBI Taxonomy" id="1802610"/>
    <lineage>
        <taxon>Bacteria</taxon>
        <taxon>Katanobacteria</taxon>
    </lineage>
</organism>